<reference evidence="3" key="1">
    <citation type="submission" date="2023-03" db="UniProtKB">
        <authorList>
            <consortium name="EnsemblPlants"/>
        </authorList>
    </citation>
    <scope>IDENTIFICATION</scope>
</reference>
<proteinExistence type="predicted"/>
<dbReference type="AlphaFoldDB" id="A0A9I9EKB8"/>
<evidence type="ECO:0000313" key="3">
    <source>
        <dbReference type="EnsemblPlants" id="MELO3C034953.2.1"/>
    </source>
</evidence>
<accession>A0A9I9EKB8</accession>
<feature type="region of interest" description="Disordered" evidence="2">
    <location>
        <begin position="32"/>
        <end position="58"/>
    </location>
</feature>
<evidence type="ECO:0008006" key="4">
    <source>
        <dbReference type="Google" id="ProtNLM"/>
    </source>
</evidence>
<dbReference type="Pfam" id="PF03004">
    <property type="entry name" value="Transposase_24"/>
    <property type="match status" value="1"/>
</dbReference>
<feature type="compositionally biased region" description="Low complexity" evidence="2">
    <location>
        <begin position="302"/>
        <end position="316"/>
    </location>
</feature>
<feature type="region of interest" description="Disordered" evidence="2">
    <location>
        <begin position="287"/>
        <end position="318"/>
    </location>
</feature>
<dbReference type="Gramene" id="MELO3C034953.2.1">
    <property type="protein sequence ID" value="MELO3C034953.2.1"/>
    <property type="gene ID" value="MELO3C034953.2"/>
</dbReference>
<feature type="coiled-coil region" evidence="1">
    <location>
        <begin position="319"/>
        <end position="346"/>
    </location>
</feature>
<protein>
    <recommendedName>
        <fullName evidence="4">CACTA en-spm transposon protein</fullName>
    </recommendedName>
</protein>
<dbReference type="EnsemblPlants" id="MELO3C034953.2.1">
    <property type="protein sequence ID" value="MELO3C034953.2.1"/>
    <property type="gene ID" value="MELO3C034953.2"/>
</dbReference>
<keyword evidence="1" id="KW-0175">Coiled coil</keyword>
<feature type="compositionally biased region" description="Polar residues" evidence="2">
    <location>
        <begin position="32"/>
        <end position="43"/>
    </location>
</feature>
<organism evidence="3">
    <name type="scientific">Cucumis melo</name>
    <name type="common">Muskmelon</name>
    <dbReference type="NCBI Taxonomy" id="3656"/>
    <lineage>
        <taxon>Eukaryota</taxon>
        <taxon>Viridiplantae</taxon>
        <taxon>Streptophyta</taxon>
        <taxon>Embryophyta</taxon>
        <taxon>Tracheophyta</taxon>
        <taxon>Spermatophyta</taxon>
        <taxon>Magnoliopsida</taxon>
        <taxon>eudicotyledons</taxon>
        <taxon>Gunneridae</taxon>
        <taxon>Pentapetalae</taxon>
        <taxon>rosids</taxon>
        <taxon>fabids</taxon>
        <taxon>Cucurbitales</taxon>
        <taxon>Cucurbitaceae</taxon>
        <taxon>Benincaseae</taxon>
        <taxon>Cucumis</taxon>
    </lineage>
</organism>
<dbReference type="InterPro" id="IPR004252">
    <property type="entry name" value="Probable_transposase_24"/>
</dbReference>
<evidence type="ECO:0000256" key="1">
    <source>
        <dbReference type="SAM" id="Coils"/>
    </source>
</evidence>
<evidence type="ECO:0000256" key="2">
    <source>
        <dbReference type="SAM" id="MobiDB-lite"/>
    </source>
</evidence>
<sequence>MSIAIMSYRRSNFMKTDDMFFQFEDDLDNNIVGGSSSVGDNTESSSQQTTPTPRKRAQSRLLELERHVAINGRIPMTIAPGAEKPISLHAVRFSQAIGVCVRKTFPVRCLKWVDVGREYIERLFVLDFNDQAMNRFVEHQMLITFKEFRATVIDISKSTTTRRRLMPTHQTHWLDVMRIDTSSATIISAEQSWTNKAARQKQPYNHSSGSKSFLQRQYELAERKRESVDRVELFWETHVRAGTFVSQAAEDAHNQMLELQSQPTPEGSQPLSEDEICDQVLGRRPGYSKGLGWGPKPKARRTASASSSSTSCSQSTENEIELQAKLQQALERIEVQDRNHQALASQVKV</sequence>
<name>A0A9I9EKB8_CUCME</name>